<protein>
    <submittedName>
        <fullName evidence="2">Uncharacterized protein</fullName>
    </submittedName>
</protein>
<accession>A0A9X9LFI0</accession>
<dbReference type="EMBL" id="CYRY02002180">
    <property type="protein sequence ID" value="VCW66841.1"/>
    <property type="molecule type" value="Genomic_DNA"/>
</dbReference>
<feature type="region of interest" description="Disordered" evidence="1">
    <location>
        <begin position="47"/>
        <end position="75"/>
    </location>
</feature>
<evidence type="ECO:0000256" key="1">
    <source>
        <dbReference type="SAM" id="MobiDB-lite"/>
    </source>
</evidence>
<reference evidence="2 3" key="1">
    <citation type="submission" date="2018-10" db="EMBL/GenBank/DDBJ databases">
        <authorList>
            <person name="Ekblom R."/>
            <person name="Jareborg N."/>
        </authorList>
    </citation>
    <scope>NUCLEOTIDE SEQUENCE [LARGE SCALE GENOMIC DNA]</scope>
    <source>
        <tissue evidence="2">Muscle</tissue>
    </source>
</reference>
<keyword evidence="3" id="KW-1185">Reference proteome</keyword>
<dbReference type="Proteomes" id="UP000269945">
    <property type="component" value="Unassembled WGS sequence"/>
</dbReference>
<proteinExistence type="predicted"/>
<evidence type="ECO:0000313" key="2">
    <source>
        <dbReference type="EMBL" id="VCW66841.1"/>
    </source>
</evidence>
<organism evidence="2 3">
    <name type="scientific">Gulo gulo</name>
    <name type="common">Wolverine</name>
    <name type="synonym">Gluton</name>
    <dbReference type="NCBI Taxonomy" id="48420"/>
    <lineage>
        <taxon>Eukaryota</taxon>
        <taxon>Metazoa</taxon>
        <taxon>Chordata</taxon>
        <taxon>Craniata</taxon>
        <taxon>Vertebrata</taxon>
        <taxon>Euteleostomi</taxon>
        <taxon>Mammalia</taxon>
        <taxon>Eutheria</taxon>
        <taxon>Laurasiatheria</taxon>
        <taxon>Carnivora</taxon>
        <taxon>Caniformia</taxon>
        <taxon>Musteloidea</taxon>
        <taxon>Mustelidae</taxon>
        <taxon>Guloninae</taxon>
        <taxon>Gulo</taxon>
    </lineage>
</organism>
<evidence type="ECO:0000313" key="3">
    <source>
        <dbReference type="Proteomes" id="UP000269945"/>
    </source>
</evidence>
<sequence>MKPLKKLDSLEHRETQAAELSSLLLPRLPPGLQRKFYQGVSISNSASASLSRENTTNKQGWKDQLSRTEQCSLEE</sequence>
<dbReference type="AlphaFoldDB" id="A0A9X9LFI0"/>
<feature type="non-terminal residue" evidence="2">
    <location>
        <position position="75"/>
    </location>
</feature>
<name>A0A9X9LFI0_GULGU</name>
<comment type="caution">
    <text evidence="2">The sequence shown here is derived from an EMBL/GenBank/DDBJ whole genome shotgun (WGS) entry which is preliminary data.</text>
</comment>
<gene>
    <name evidence="2" type="ORF">BN2614_LOCUS5</name>
</gene>